<keyword evidence="2" id="KW-1185">Reference proteome</keyword>
<evidence type="ECO:0000313" key="2">
    <source>
        <dbReference type="Proteomes" id="UP001159363"/>
    </source>
</evidence>
<comment type="caution">
    <text evidence="1">The sequence shown here is derived from an EMBL/GenBank/DDBJ whole genome shotgun (WGS) entry which is preliminary data.</text>
</comment>
<proteinExistence type="predicted"/>
<evidence type="ECO:0000313" key="1">
    <source>
        <dbReference type="EMBL" id="KAJ8883383.1"/>
    </source>
</evidence>
<name>A0ABQ9HGD0_9NEOP</name>
<organism evidence="1 2">
    <name type="scientific">Dryococelus australis</name>
    <dbReference type="NCBI Taxonomy" id="614101"/>
    <lineage>
        <taxon>Eukaryota</taxon>
        <taxon>Metazoa</taxon>
        <taxon>Ecdysozoa</taxon>
        <taxon>Arthropoda</taxon>
        <taxon>Hexapoda</taxon>
        <taxon>Insecta</taxon>
        <taxon>Pterygota</taxon>
        <taxon>Neoptera</taxon>
        <taxon>Polyneoptera</taxon>
        <taxon>Phasmatodea</taxon>
        <taxon>Verophasmatodea</taxon>
        <taxon>Anareolatae</taxon>
        <taxon>Phasmatidae</taxon>
        <taxon>Eurycanthinae</taxon>
        <taxon>Dryococelus</taxon>
    </lineage>
</organism>
<dbReference type="Proteomes" id="UP001159363">
    <property type="component" value="Chromosome 4"/>
</dbReference>
<sequence>MGVCASYYETSAYINAFMNAGSPNVNEEAFIQHVFDNADVNVRTLYGLNTFHAMGEYNVLRQLLALKPKKYSGTFNPKCIRKRSYPKKISRRGLSSIVVKDYNVLKGAINSSYFTLTTIFPLNSI</sequence>
<reference evidence="1 2" key="1">
    <citation type="submission" date="2023-02" db="EMBL/GenBank/DDBJ databases">
        <title>LHISI_Scaffold_Assembly.</title>
        <authorList>
            <person name="Stuart O.P."/>
            <person name="Cleave R."/>
            <person name="Magrath M.J.L."/>
            <person name="Mikheyev A.S."/>
        </authorList>
    </citation>
    <scope>NUCLEOTIDE SEQUENCE [LARGE SCALE GENOMIC DNA]</scope>
    <source>
        <strain evidence="1">Daus_M_001</strain>
        <tissue evidence="1">Leg muscle</tissue>
    </source>
</reference>
<protein>
    <submittedName>
        <fullName evidence="1">Uncharacterized protein</fullName>
    </submittedName>
</protein>
<dbReference type="EMBL" id="JARBHB010000005">
    <property type="protein sequence ID" value="KAJ8883383.1"/>
    <property type="molecule type" value="Genomic_DNA"/>
</dbReference>
<accession>A0ABQ9HGD0</accession>
<gene>
    <name evidence="1" type="ORF">PR048_015226</name>
</gene>